<evidence type="ECO:0000313" key="4">
    <source>
        <dbReference type="EMBL" id="SHJ44535.1"/>
    </source>
</evidence>
<dbReference type="Pfam" id="PF07944">
    <property type="entry name" value="Beta-AFase-like_GH127_cat"/>
    <property type="match status" value="1"/>
</dbReference>
<dbReference type="STRING" id="1121322.SAMN02745136_00030"/>
<feature type="domain" description="Non-reducing end beta-L-arabinofuranosidase-like GH127 catalytic" evidence="1">
    <location>
        <begin position="11"/>
        <end position="424"/>
    </location>
</feature>
<reference evidence="4 5" key="1">
    <citation type="submission" date="2016-11" db="EMBL/GenBank/DDBJ databases">
        <authorList>
            <person name="Jaros S."/>
            <person name="Januszkiewicz K."/>
            <person name="Wedrychowicz H."/>
        </authorList>
    </citation>
    <scope>NUCLEOTIDE SEQUENCE [LARGE SCALE GENOMIC DNA]</scope>
    <source>
        <strain evidence="4 5">DSM 15929</strain>
    </source>
</reference>
<name>A0A1M6JCU8_9FIRM</name>
<dbReference type="PANTHER" id="PTHR43465:SF2">
    <property type="entry name" value="DUF1680 DOMAIN PROTEIN (AFU_ORTHOLOGUE AFUA_1G08910)"/>
    <property type="match status" value="1"/>
</dbReference>
<dbReference type="OrthoDB" id="9757939at2"/>
<protein>
    <recommendedName>
        <fullName evidence="6">Glycoside hydrolase family 127 protein</fullName>
    </recommendedName>
</protein>
<dbReference type="EMBL" id="FRAC01000006">
    <property type="protein sequence ID" value="SHJ44535.1"/>
    <property type="molecule type" value="Genomic_DNA"/>
</dbReference>
<dbReference type="InterPro" id="IPR049046">
    <property type="entry name" value="Beta-AFase-like_GH127_middle"/>
</dbReference>
<dbReference type="Pfam" id="PF20737">
    <property type="entry name" value="Glyco_hydro127C"/>
    <property type="match status" value="1"/>
</dbReference>
<keyword evidence="5" id="KW-1185">Reference proteome</keyword>
<dbReference type="InterPro" id="IPR049049">
    <property type="entry name" value="Beta-AFase-like_GH127_C"/>
</dbReference>
<proteinExistence type="predicted"/>
<dbReference type="Proteomes" id="UP000184386">
    <property type="component" value="Unassembled WGS sequence"/>
</dbReference>
<dbReference type="InterPro" id="IPR012341">
    <property type="entry name" value="6hp_glycosidase-like_sf"/>
</dbReference>
<feature type="domain" description="Non-reducing end beta-L-arabinofuranosidase-like GH127 middle" evidence="2">
    <location>
        <begin position="434"/>
        <end position="519"/>
    </location>
</feature>
<evidence type="ECO:0008006" key="6">
    <source>
        <dbReference type="Google" id="ProtNLM"/>
    </source>
</evidence>
<feature type="domain" description="Non-reducing end beta-L-arabinofuranosidase-like GH127 C-terminal" evidence="3">
    <location>
        <begin position="530"/>
        <end position="643"/>
    </location>
</feature>
<dbReference type="InterPro" id="IPR012878">
    <property type="entry name" value="Beta-AFase-like_GH127_cat"/>
</dbReference>
<dbReference type="InterPro" id="IPR008928">
    <property type="entry name" value="6-hairpin_glycosidase_sf"/>
</dbReference>
<dbReference type="Gene3D" id="1.50.10.10">
    <property type="match status" value="1"/>
</dbReference>
<evidence type="ECO:0000259" key="1">
    <source>
        <dbReference type="Pfam" id="PF07944"/>
    </source>
</evidence>
<sequence length="646" mass="74415">MKKLNMIPLKNVRISDPFWDRYLELVKDILIPYQWDILNDRLENVETSHCIKNFKIAAEKETGEFYGAVFQDSDLAKWIEAVSYSLAVHPDEDLENTVDEVIDLIEAAQQEDGYINTYFTIKDKSLRFTNLQEGHELYCAGHFMEAAVAYYRATGKDKFIHIMQRFADLICDEFSPLKNSKGYPGHQEVEIGLFKLYEVTGETRYLEQAKMFLDRRGEQPNYFMEEMKRPDFKRIFDELKDYDVSYSQSHLPIREQKTAEGHAVRAVYMYSAMADIAAAYNDEELLSVCEALWNNIVERRMYISGSIGSSGLLERFTTDYDLPNNCNYSETCASIGLALFGRRMAQIEKNSKYYDVVERALYNTVLSGIAADGKSFFYVNPLEVWPDNCIPRTSKEHVKPTRQPWFGVACCPPNIARTLASLGEYIYFAENNAIWVNLFISSKTKSIIGNQEVSLELKTKFPYEGYIRIELSSEAAVNGKIYLRVPDYVKGCRVSVDGRNIETLKYSGGYCALELEIQNQTIDIYFDLTPRFIRANPLVKEDIGKVAVMKGPLVYCLEEMDNEANLPAYYIDTSSELSEHYDSEMLGGTMVIQCEGRKMIQEGWEAEKLYSEQKPVFNKKVLTLIPYPYWGNRKTGEMLVWMKESI</sequence>
<dbReference type="InterPro" id="IPR049174">
    <property type="entry name" value="Beta-AFase-like"/>
</dbReference>
<dbReference type="RefSeq" id="WP_073271607.1">
    <property type="nucleotide sequence ID" value="NZ_FRAC01000006.1"/>
</dbReference>
<dbReference type="GO" id="GO:0005975">
    <property type="term" value="P:carbohydrate metabolic process"/>
    <property type="evidence" value="ECO:0007669"/>
    <property type="project" value="InterPro"/>
</dbReference>
<evidence type="ECO:0000259" key="2">
    <source>
        <dbReference type="Pfam" id="PF20736"/>
    </source>
</evidence>
<evidence type="ECO:0000313" key="5">
    <source>
        <dbReference type="Proteomes" id="UP000184386"/>
    </source>
</evidence>
<dbReference type="AlphaFoldDB" id="A0A1M6JCU8"/>
<accession>A0A1M6JCU8</accession>
<dbReference type="PANTHER" id="PTHR43465">
    <property type="entry name" value="DUF1680 DOMAIN PROTEIN (AFU_ORTHOLOGUE AFUA_1G08910)"/>
    <property type="match status" value="1"/>
</dbReference>
<gene>
    <name evidence="4" type="ORF">SAMN02745136_00030</name>
</gene>
<dbReference type="Pfam" id="PF20736">
    <property type="entry name" value="Glyco_hydro127M"/>
    <property type="match status" value="1"/>
</dbReference>
<dbReference type="SUPFAM" id="SSF48208">
    <property type="entry name" value="Six-hairpin glycosidases"/>
    <property type="match status" value="1"/>
</dbReference>
<evidence type="ECO:0000259" key="3">
    <source>
        <dbReference type="Pfam" id="PF20737"/>
    </source>
</evidence>
<organism evidence="4 5">
    <name type="scientific">Anaerocolumna jejuensis DSM 15929</name>
    <dbReference type="NCBI Taxonomy" id="1121322"/>
    <lineage>
        <taxon>Bacteria</taxon>
        <taxon>Bacillati</taxon>
        <taxon>Bacillota</taxon>
        <taxon>Clostridia</taxon>
        <taxon>Lachnospirales</taxon>
        <taxon>Lachnospiraceae</taxon>
        <taxon>Anaerocolumna</taxon>
    </lineage>
</organism>